<sequence>MDMASVTNWDKSGAPGVLTIDLSAVRRNWRRIASLVAPARTSAVVKADAYGLGAERVSAALYEEGCRDFFVAQYGEAVTLRSLLADDAALYVLNGLQPGVESDCALRNVIPVLNSLEQVGRWRSTASLLGRRLPALLQFDTGMSRLGMAPEEAEALSCDPALLAGIDVRYIMSHLACADEAEDPHNAAQARMMQSISESFPGIPVCFGNSGGSFLGEAYRGAMVRPGIALYGARPTDILTQPMEPVVSIDAAVVQTRTVPAGTSVGYSATYVTERAQKLATVALGYADGVPRSLSNRGAFFLGNVRLPIVGRVSMDSTIIDITDVPDGALSLGARVEWIGPHQSIEQVAEDAGTITWEILTGIGNRYARHYR</sequence>
<evidence type="ECO:0000256" key="2">
    <source>
        <dbReference type="ARBA" id="ARBA00001933"/>
    </source>
</evidence>
<dbReference type="UniPathway" id="UPA00042">
    <property type="reaction ID" value="UER00497"/>
</dbReference>
<dbReference type="SUPFAM" id="SSF51419">
    <property type="entry name" value="PLP-binding barrel"/>
    <property type="match status" value="1"/>
</dbReference>
<dbReference type="InterPro" id="IPR001608">
    <property type="entry name" value="Ala_racemase_N"/>
</dbReference>
<feature type="binding site" evidence="7 9">
    <location>
        <position position="315"/>
    </location>
    <ligand>
        <name>substrate</name>
    </ligand>
</feature>
<evidence type="ECO:0000256" key="4">
    <source>
        <dbReference type="ARBA" id="ARBA00013089"/>
    </source>
</evidence>
<dbReference type="HAMAP" id="MF_01201">
    <property type="entry name" value="Ala_racemase"/>
    <property type="match status" value="1"/>
</dbReference>
<keyword evidence="5 7" id="KW-0663">Pyridoxal phosphate</keyword>
<dbReference type="RefSeq" id="WP_143124155.1">
    <property type="nucleotide sequence ID" value="NZ_VJMG01000011.1"/>
</dbReference>
<evidence type="ECO:0000256" key="5">
    <source>
        <dbReference type="ARBA" id="ARBA00022898"/>
    </source>
</evidence>
<dbReference type="InterPro" id="IPR020622">
    <property type="entry name" value="Ala_racemase_pyridoxalP-BS"/>
</dbReference>
<comment type="catalytic activity">
    <reaction evidence="1 7">
        <text>L-alanine = D-alanine</text>
        <dbReference type="Rhea" id="RHEA:20249"/>
        <dbReference type="ChEBI" id="CHEBI:57416"/>
        <dbReference type="ChEBI" id="CHEBI:57972"/>
        <dbReference type="EC" id="5.1.1.1"/>
    </reaction>
</comment>
<dbReference type="PANTHER" id="PTHR30511">
    <property type="entry name" value="ALANINE RACEMASE"/>
    <property type="match status" value="1"/>
</dbReference>
<dbReference type="InterPro" id="IPR000821">
    <property type="entry name" value="Ala_racemase"/>
</dbReference>
<evidence type="ECO:0000259" key="10">
    <source>
        <dbReference type="SMART" id="SM01005"/>
    </source>
</evidence>
<dbReference type="Pfam" id="PF00842">
    <property type="entry name" value="Ala_racemase_C"/>
    <property type="match status" value="1"/>
</dbReference>
<dbReference type="GO" id="GO:0030632">
    <property type="term" value="P:D-alanine biosynthetic process"/>
    <property type="evidence" value="ECO:0007669"/>
    <property type="project" value="UniProtKB-UniRule"/>
</dbReference>
<evidence type="ECO:0000256" key="6">
    <source>
        <dbReference type="ARBA" id="ARBA00023235"/>
    </source>
</evidence>
<dbReference type="Pfam" id="PF01168">
    <property type="entry name" value="Ala_racemase_N"/>
    <property type="match status" value="1"/>
</dbReference>
<feature type="domain" description="Alanine racemase C-terminal" evidence="10">
    <location>
        <begin position="246"/>
        <end position="372"/>
    </location>
</feature>
<accession>A0A549TEU9</accession>
<feature type="active site" description="Proton acceptor; specific for L-alanine" evidence="7">
    <location>
        <position position="267"/>
    </location>
</feature>
<dbReference type="EC" id="5.1.1.1" evidence="4 7"/>
<evidence type="ECO:0000256" key="8">
    <source>
        <dbReference type="PIRSR" id="PIRSR600821-50"/>
    </source>
</evidence>
<comment type="pathway">
    <text evidence="7">Amino-acid biosynthesis; D-alanine biosynthesis; D-alanine from L-alanine: step 1/1.</text>
</comment>
<dbReference type="PANTHER" id="PTHR30511:SF0">
    <property type="entry name" value="ALANINE RACEMASE, CATABOLIC-RELATED"/>
    <property type="match status" value="1"/>
</dbReference>
<dbReference type="PROSITE" id="PS00395">
    <property type="entry name" value="ALANINE_RACEMASE"/>
    <property type="match status" value="1"/>
</dbReference>
<evidence type="ECO:0000313" key="12">
    <source>
        <dbReference type="Proteomes" id="UP000316801"/>
    </source>
</evidence>
<dbReference type="GO" id="GO:0008784">
    <property type="term" value="F:alanine racemase activity"/>
    <property type="evidence" value="ECO:0007669"/>
    <property type="project" value="UniProtKB-UniRule"/>
</dbReference>
<organism evidence="11 12">
    <name type="scientific">Rhizobium straminoryzae</name>
    <dbReference type="NCBI Taxonomy" id="1387186"/>
    <lineage>
        <taxon>Bacteria</taxon>
        <taxon>Pseudomonadati</taxon>
        <taxon>Pseudomonadota</taxon>
        <taxon>Alphaproteobacteria</taxon>
        <taxon>Hyphomicrobiales</taxon>
        <taxon>Rhizobiaceae</taxon>
        <taxon>Rhizobium/Agrobacterium group</taxon>
        <taxon>Rhizobium</taxon>
    </lineage>
</organism>
<evidence type="ECO:0000256" key="9">
    <source>
        <dbReference type="PIRSR" id="PIRSR600821-52"/>
    </source>
</evidence>
<evidence type="ECO:0000256" key="1">
    <source>
        <dbReference type="ARBA" id="ARBA00000316"/>
    </source>
</evidence>
<dbReference type="EMBL" id="VJMG01000011">
    <property type="protein sequence ID" value="TRL40810.1"/>
    <property type="molecule type" value="Genomic_DNA"/>
</dbReference>
<proteinExistence type="inferred from homology"/>
<dbReference type="Proteomes" id="UP000316801">
    <property type="component" value="Unassembled WGS sequence"/>
</dbReference>
<feature type="active site" description="Proton acceptor; specific for D-alanine" evidence="7">
    <location>
        <position position="46"/>
    </location>
</feature>
<name>A0A549TEU9_9HYPH</name>
<dbReference type="PRINTS" id="PR00992">
    <property type="entry name" value="ALARACEMASE"/>
</dbReference>
<evidence type="ECO:0000256" key="3">
    <source>
        <dbReference type="ARBA" id="ARBA00007880"/>
    </source>
</evidence>
<comment type="cofactor">
    <cofactor evidence="2 7 8">
        <name>pyridoxal 5'-phosphate</name>
        <dbReference type="ChEBI" id="CHEBI:597326"/>
    </cofactor>
</comment>
<dbReference type="InterPro" id="IPR029066">
    <property type="entry name" value="PLP-binding_barrel"/>
</dbReference>
<dbReference type="GO" id="GO:0030170">
    <property type="term" value="F:pyridoxal phosphate binding"/>
    <property type="evidence" value="ECO:0007669"/>
    <property type="project" value="UniProtKB-UniRule"/>
</dbReference>
<dbReference type="SMART" id="SM01005">
    <property type="entry name" value="Ala_racemase_C"/>
    <property type="match status" value="1"/>
</dbReference>
<dbReference type="CDD" id="cd00430">
    <property type="entry name" value="PLPDE_III_AR"/>
    <property type="match status" value="1"/>
</dbReference>
<dbReference type="InterPro" id="IPR011079">
    <property type="entry name" value="Ala_racemase_C"/>
</dbReference>
<keyword evidence="6 7" id="KW-0413">Isomerase</keyword>
<dbReference type="NCBIfam" id="TIGR00492">
    <property type="entry name" value="alr"/>
    <property type="match status" value="1"/>
</dbReference>
<keyword evidence="12" id="KW-1185">Reference proteome</keyword>
<dbReference type="InterPro" id="IPR009006">
    <property type="entry name" value="Ala_racemase/Decarboxylase_C"/>
</dbReference>
<dbReference type="GO" id="GO:0005829">
    <property type="term" value="C:cytosol"/>
    <property type="evidence" value="ECO:0007669"/>
    <property type="project" value="TreeGrafter"/>
</dbReference>
<dbReference type="Gene3D" id="3.20.20.10">
    <property type="entry name" value="Alanine racemase"/>
    <property type="match status" value="1"/>
</dbReference>
<feature type="binding site" evidence="7 9">
    <location>
        <position position="145"/>
    </location>
    <ligand>
        <name>substrate</name>
    </ligand>
</feature>
<comment type="function">
    <text evidence="7">Catalyzes the interconversion of L-alanine and D-alanine. May also act on other amino acids.</text>
</comment>
<comment type="caution">
    <text evidence="11">The sequence shown here is derived from an EMBL/GenBank/DDBJ whole genome shotgun (WGS) entry which is preliminary data.</text>
</comment>
<feature type="modified residue" description="N6-(pyridoxal phosphate)lysine" evidence="7 8">
    <location>
        <position position="46"/>
    </location>
</feature>
<evidence type="ECO:0000256" key="7">
    <source>
        <dbReference type="HAMAP-Rule" id="MF_01201"/>
    </source>
</evidence>
<evidence type="ECO:0000313" key="11">
    <source>
        <dbReference type="EMBL" id="TRL40810.1"/>
    </source>
</evidence>
<protein>
    <recommendedName>
        <fullName evidence="4 7">Alanine racemase</fullName>
        <ecNumber evidence="4 7">5.1.1.1</ecNumber>
    </recommendedName>
</protein>
<dbReference type="AlphaFoldDB" id="A0A549TEU9"/>
<dbReference type="Gene3D" id="2.40.37.10">
    <property type="entry name" value="Lyase, Ornithine Decarboxylase, Chain A, domain 1"/>
    <property type="match status" value="1"/>
</dbReference>
<reference evidence="11 12" key="1">
    <citation type="submission" date="2019-07" db="EMBL/GenBank/DDBJ databases">
        <title>Ln-dependent methylotrophs.</title>
        <authorList>
            <person name="Tani A."/>
        </authorList>
    </citation>
    <scope>NUCLEOTIDE SEQUENCE [LARGE SCALE GENOMIC DNA]</scope>
    <source>
        <strain evidence="11 12">SM12</strain>
    </source>
</reference>
<gene>
    <name evidence="11" type="primary">alr</name>
    <name evidence="11" type="ORF">FNA46_05785</name>
</gene>
<comment type="similarity">
    <text evidence="3 7">Belongs to the alanine racemase family.</text>
</comment>
<dbReference type="SUPFAM" id="SSF50621">
    <property type="entry name" value="Alanine racemase C-terminal domain-like"/>
    <property type="match status" value="1"/>
</dbReference>